<keyword evidence="6" id="KW-0814">Transposable element</keyword>
<dbReference type="Proteomes" id="UP000029453">
    <property type="component" value="Unassembled WGS sequence"/>
</dbReference>
<evidence type="ECO:0000256" key="5">
    <source>
        <dbReference type="ARBA" id="ARBA00023172"/>
    </source>
</evidence>
<evidence type="ECO:0000256" key="2">
    <source>
        <dbReference type="ARBA" id="ARBA00010961"/>
    </source>
</evidence>
<dbReference type="InterPro" id="IPR001207">
    <property type="entry name" value="Transposase_mutator"/>
</dbReference>
<gene>
    <name evidence="7" type="ORF">PPOP_2460</name>
</gene>
<evidence type="ECO:0000313" key="7">
    <source>
        <dbReference type="EMBL" id="GAC43093.1"/>
    </source>
</evidence>
<keyword evidence="3 6" id="KW-0815">Transposition</keyword>
<evidence type="ECO:0000313" key="8">
    <source>
        <dbReference type="Proteomes" id="UP000029453"/>
    </source>
</evidence>
<keyword evidence="8" id="KW-1185">Reference proteome</keyword>
<dbReference type="EMBL" id="BALG01000184">
    <property type="protein sequence ID" value="GAC43093.1"/>
    <property type="molecule type" value="Genomic_DNA"/>
</dbReference>
<evidence type="ECO:0000256" key="1">
    <source>
        <dbReference type="ARBA" id="ARBA00002190"/>
    </source>
</evidence>
<dbReference type="AlphaFoldDB" id="M9M6G1"/>
<dbReference type="GO" id="GO:0003677">
    <property type="term" value="F:DNA binding"/>
    <property type="evidence" value="ECO:0007669"/>
    <property type="project" value="UniProtKB-UniRule"/>
</dbReference>
<dbReference type="GO" id="GO:0004803">
    <property type="term" value="F:transposase activity"/>
    <property type="evidence" value="ECO:0007669"/>
    <property type="project" value="UniProtKB-UniRule"/>
</dbReference>
<comment type="similarity">
    <text evidence="2 6">Belongs to the transposase mutator family.</text>
</comment>
<keyword evidence="4 6" id="KW-0238">DNA-binding</keyword>
<comment type="caution">
    <text evidence="7">The sequence shown here is derived from an EMBL/GenBank/DDBJ whole genome shotgun (WGS) entry which is preliminary data.</text>
</comment>
<organism evidence="7 8">
    <name type="scientific">Paenibacillus popilliae ATCC 14706</name>
    <dbReference type="NCBI Taxonomy" id="1212764"/>
    <lineage>
        <taxon>Bacteria</taxon>
        <taxon>Bacillati</taxon>
        <taxon>Bacillota</taxon>
        <taxon>Bacilli</taxon>
        <taxon>Bacillales</taxon>
        <taxon>Paenibacillaceae</taxon>
        <taxon>Paenibacillus</taxon>
    </lineage>
</organism>
<dbReference type="PANTHER" id="PTHR33217:SF8">
    <property type="entry name" value="MUTATOR FAMILY TRANSPOSASE"/>
    <property type="match status" value="1"/>
</dbReference>
<name>M9M6G1_PAEPP</name>
<keyword evidence="5 6" id="KW-0233">DNA recombination</keyword>
<proteinExistence type="inferred from homology"/>
<dbReference type="GO" id="GO:0006313">
    <property type="term" value="P:DNA transposition"/>
    <property type="evidence" value="ECO:0007669"/>
    <property type="project" value="UniProtKB-UniRule"/>
</dbReference>
<evidence type="ECO:0000256" key="4">
    <source>
        <dbReference type="ARBA" id="ARBA00023125"/>
    </source>
</evidence>
<dbReference type="PANTHER" id="PTHR33217">
    <property type="entry name" value="TRANSPOSASE FOR INSERTION SEQUENCE ELEMENT IS1081"/>
    <property type="match status" value="1"/>
</dbReference>
<evidence type="ECO:0000256" key="6">
    <source>
        <dbReference type="RuleBase" id="RU365089"/>
    </source>
</evidence>
<sequence>MQEQIIAMYAKGVSTRDIQDHLANLYGIDVSPTMISNGTNKLIPLIKEWQSRPLQGVYAVV</sequence>
<dbReference type="Pfam" id="PF00872">
    <property type="entry name" value="Transposase_mut"/>
    <property type="match status" value="1"/>
</dbReference>
<evidence type="ECO:0000256" key="3">
    <source>
        <dbReference type="ARBA" id="ARBA00022578"/>
    </source>
</evidence>
<accession>M9M6G1</accession>
<comment type="function">
    <text evidence="1 6">Required for the transposition of the insertion element.</text>
</comment>
<reference evidence="7 8" key="1">
    <citation type="submission" date="2012-10" db="EMBL/GenBank/DDBJ databases">
        <title>Draft Genome Sequence of Paenibacillus popilliae ATCC 14706T.</title>
        <authorList>
            <person name="Iiyama K."/>
            <person name="Mori K."/>
            <person name="Mon H."/>
            <person name="Chieda Y."/>
            <person name="Lee J.M."/>
            <person name="Kusakabe T."/>
            <person name="Tashiro K."/>
            <person name="Asano S."/>
            <person name="Yasunaga-Aoki C."/>
            <person name="Shimizu S."/>
        </authorList>
    </citation>
    <scope>NUCLEOTIDE SEQUENCE [LARGE SCALE GENOMIC DNA]</scope>
    <source>
        <strain evidence="7 8">ATCC 14706</strain>
    </source>
</reference>
<protein>
    <recommendedName>
        <fullName evidence="6">Mutator family transposase</fullName>
    </recommendedName>
</protein>